<dbReference type="InterPro" id="IPR036950">
    <property type="entry name" value="PBP_transglycosylase"/>
</dbReference>
<proteinExistence type="predicted"/>
<comment type="catalytic activity">
    <reaction evidence="8">
        <text>[GlcNAc-(1-&gt;4)-Mur2Ac(oyl-L-Ala-gamma-D-Glu-L-Lys-D-Ala-D-Ala)](n)-di-trans,octa-cis-undecaprenyl diphosphate + beta-D-GlcNAc-(1-&gt;4)-Mur2Ac(oyl-L-Ala-gamma-D-Glu-L-Lys-D-Ala-D-Ala)-di-trans,octa-cis-undecaprenyl diphosphate = [GlcNAc-(1-&gt;4)-Mur2Ac(oyl-L-Ala-gamma-D-Glu-L-Lys-D-Ala-D-Ala)](n+1)-di-trans,octa-cis-undecaprenyl diphosphate + di-trans,octa-cis-undecaprenyl diphosphate + H(+)</text>
        <dbReference type="Rhea" id="RHEA:23708"/>
        <dbReference type="Rhea" id="RHEA-COMP:9602"/>
        <dbReference type="Rhea" id="RHEA-COMP:9603"/>
        <dbReference type="ChEBI" id="CHEBI:15378"/>
        <dbReference type="ChEBI" id="CHEBI:58405"/>
        <dbReference type="ChEBI" id="CHEBI:60033"/>
        <dbReference type="ChEBI" id="CHEBI:78435"/>
        <dbReference type="EC" id="2.4.99.28"/>
    </reaction>
</comment>
<dbReference type="Gene3D" id="3.40.710.10">
    <property type="entry name" value="DD-peptidase/beta-lactamase superfamily"/>
    <property type="match status" value="1"/>
</dbReference>
<feature type="region of interest" description="Disordered" evidence="9">
    <location>
        <begin position="644"/>
        <end position="728"/>
    </location>
</feature>
<dbReference type="InterPro" id="IPR012338">
    <property type="entry name" value="Beta-lactam/transpept-like"/>
</dbReference>
<keyword evidence="4" id="KW-0808">Transferase</keyword>
<sequence>MTRGRKWAGRIFKSVAILAALCLVAGAAVVVIGYRTTSTPDANKDFTTNTTFVYYGDGKSQLGSFAIQNRQSIPLKEMPDSIKQAVVSAENRTFWTDPGFSISGMIRAAWRIARGGTLQGGSTITQQYIKIMYLSQDQTITRKFKELLIAAKVGRTVPKEKILEDYLNTIYFGRGAYGVQAASQAYFDIDAKDLTVPQAAVLTSVLNNPSYFDPAVDDANTPRLLERYRYVINSMAETKAITPAEAQKYAEKLPKFPKVSINERYGGSKGFLLKMVERELINAGLDQGEISGGGLKVITTFDKSSQKAAEKSAKKYTKQAAKAAGKKSSNLHAAIASVEVGTGEVLALYGGPDYIKNSRNWATTPRPAASTFKAFALAAGLKSGFSLLSRFNGNTFTPQGDGVPIRNEFSYQYGPVNLIKATYDSINTAFVDMTTQMDNGPKKIVKMAQALGAVRPKGGPGWDENSRIALGSAEVSPLNQANAYASLANDGVTVPAHVVREVRDAKGRVIYKPKVVEKRAVSKDISRDVTFALSNVVEQGTGRSVQTLNRPVAGKTGTNGVNNDITSAWFVAYTKQISTAVMYVAGDSGNEDLDKYARPGDSTFFGGTYPALTWVDFMAKATEGMPVKQFDPPAYVNRDKVVVPKPQPTRTQQTQPTTQAPTKTATSTPTQTKTSQPTTQAPTTQAPTTQAPTKAPTTKTTAPQTTSAPTTTTKPKTKQTTSNAQGSG</sequence>
<name>A0ABS2RKH4_9ACTN</name>
<dbReference type="EMBL" id="JAFBCF010000001">
    <property type="protein sequence ID" value="MBM7798997.1"/>
    <property type="molecule type" value="Genomic_DNA"/>
</dbReference>
<dbReference type="PANTHER" id="PTHR32282:SF34">
    <property type="entry name" value="PENICILLIN-BINDING PROTEIN 1A"/>
    <property type="match status" value="1"/>
</dbReference>
<dbReference type="InterPro" id="IPR001460">
    <property type="entry name" value="PCN-bd_Tpept"/>
</dbReference>
<evidence type="ECO:0000259" key="11">
    <source>
        <dbReference type="Pfam" id="PF00912"/>
    </source>
</evidence>
<feature type="compositionally biased region" description="Low complexity" evidence="9">
    <location>
        <begin position="648"/>
        <end position="722"/>
    </location>
</feature>
<comment type="catalytic activity">
    <reaction evidence="7">
        <text>Preferential cleavage: (Ac)2-L-Lys-D-Ala-|-D-Ala. Also transpeptidation of peptidyl-alanyl moieties that are N-acyl substituents of D-alanine.</text>
        <dbReference type="EC" id="3.4.16.4"/>
    </reaction>
</comment>
<keyword evidence="1 12" id="KW-0121">Carboxypeptidase</keyword>
<keyword evidence="5" id="KW-0378">Hydrolase</keyword>
<evidence type="ECO:0000256" key="5">
    <source>
        <dbReference type="ARBA" id="ARBA00022801"/>
    </source>
</evidence>
<dbReference type="Pfam" id="PF00912">
    <property type="entry name" value="Transgly"/>
    <property type="match status" value="1"/>
</dbReference>
<feature type="domain" description="Glycosyl transferase family 51" evidence="11">
    <location>
        <begin position="64"/>
        <end position="235"/>
    </location>
</feature>
<organism evidence="12 13">
    <name type="scientific">Microlunatus panaciterrae</name>
    <dbReference type="NCBI Taxonomy" id="400768"/>
    <lineage>
        <taxon>Bacteria</taxon>
        <taxon>Bacillati</taxon>
        <taxon>Actinomycetota</taxon>
        <taxon>Actinomycetes</taxon>
        <taxon>Propionibacteriales</taxon>
        <taxon>Propionibacteriaceae</taxon>
        <taxon>Microlunatus</taxon>
    </lineage>
</organism>
<accession>A0ABS2RKH4</accession>
<dbReference type="GO" id="GO:0004180">
    <property type="term" value="F:carboxypeptidase activity"/>
    <property type="evidence" value="ECO:0007669"/>
    <property type="project" value="UniProtKB-KW"/>
</dbReference>
<evidence type="ECO:0000313" key="13">
    <source>
        <dbReference type="Proteomes" id="UP000704762"/>
    </source>
</evidence>
<keyword evidence="6" id="KW-0511">Multifunctional enzyme</keyword>
<evidence type="ECO:0000256" key="7">
    <source>
        <dbReference type="ARBA" id="ARBA00034000"/>
    </source>
</evidence>
<dbReference type="InterPro" id="IPR023346">
    <property type="entry name" value="Lysozyme-like_dom_sf"/>
</dbReference>
<reference evidence="12 13" key="1">
    <citation type="submission" date="2021-01" db="EMBL/GenBank/DDBJ databases">
        <title>Sequencing the genomes of 1000 actinobacteria strains.</title>
        <authorList>
            <person name="Klenk H.-P."/>
        </authorList>
    </citation>
    <scope>NUCLEOTIDE SEQUENCE [LARGE SCALE GENOMIC DNA]</scope>
    <source>
        <strain evidence="12 13">DSM 18662</strain>
    </source>
</reference>
<gene>
    <name evidence="12" type="ORF">JOE57_001918</name>
</gene>
<comment type="caution">
    <text evidence="12">The sequence shown here is derived from an EMBL/GenBank/DDBJ whole genome shotgun (WGS) entry which is preliminary data.</text>
</comment>
<dbReference type="SUPFAM" id="SSF53955">
    <property type="entry name" value="Lysozyme-like"/>
    <property type="match status" value="1"/>
</dbReference>
<dbReference type="Gene3D" id="1.10.3810.10">
    <property type="entry name" value="Biosynthetic peptidoglycan transglycosylase-like"/>
    <property type="match status" value="1"/>
</dbReference>
<evidence type="ECO:0000256" key="8">
    <source>
        <dbReference type="ARBA" id="ARBA00049902"/>
    </source>
</evidence>
<evidence type="ECO:0000256" key="2">
    <source>
        <dbReference type="ARBA" id="ARBA00022670"/>
    </source>
</evidence>
<dbReference type="Proteomes" id="UP000704762">
    <property type="component" value="Unassembled WGS sequence"/>
</dbReference>
<dbReference type="PANTHER" id="PTHR32282">
    <property type="entry name" value="BINDING PROTEIN TRANSPEPTIDASE, PUTATIVE-RELATED"/>
    <property type="match status" value="1"/>
</dbReference>
<feature type="domain" description="Penicillin-binding protein transpeptidase" evidence="10">
    <location>
        <begin position="338"/>
        <end position="585"/>
    </location>
</feature>
<evidence type="ECO:0000256" key="4">
    <source>
        <dbReference type="ARBA" id="ARBA00022679"/>
    </source>
</evidence>
<evidence type="ECO:0000256" key="1">
    <source>
        <dbReference type="ARBA" id="ARBA00022645"/>
    </source>
</evidence>
<protein>
    <submittedName>
        <fullName evidence="12">Membrane peptidoglycan carboxypeptidase</fullName>
    </submittedName>
</protein>
<keyword evidence="2" id="KW-0645">Protease</keyword>
<evidence type="ECO:0000313" key="12">
    <source>
        <dbReference type="EMBL" id="MBM7798997.1"/>
    </source>
</evidence>
<dbReference type="SUPFAM" id="SSF56601">
    <property type="entry name" value="beta-lactamase/transpeptidase-like"/>
    <property type="match status" value="1"/>
</dbReference>
<dbReference type="InterPro" id="IPR050396">
    <property type="entry name" value="Glycosyltr_51/Transpeptidase"/>
</dbReference>
<keyword evidence="13" id="KW-1185">Reference proteome</keyword>
<keyword evidence="3" id="KW-0328">Glycosyltransferase</keyword>
<dbReference type="InterPro" id="IPR001264">
    <property type="entry name" value="Glyco_trans_51"/>
</dbReference>
<evidence type="ECO:0000256" key="3">
    <source>
        <dbReference type="ARBA" id="ARBA00022676"/>
    </source>
</evidence>
<evidence type="ECO:0000256" key="6">
    <source>
        <dbReference type="ARBA" id="ARBA00023268"/>
    </source>
</evidence>
<evidence type="ECO:0000256" key="9">
    <source>
        <dbReference type="SAM" id="MobiDB-lite"/>
    </source>
</evidence>
<evidence type="ECO:0000259" key="10">
    <source>
        <dbReference type="Pfam" id="PF00905"/>
    </source>
</evidence>
<dbReference type="Pfam" id="PF00905">
    <property type="entry name" value="Transpeptidase"/>
    <property type="match status" value="1"/>
</dbReference>